<comment type="caution">
    <text evidence="1">The sequence shown here is derived from an EMBL/GenBank/DDBJ whole genome shotgun (WGS) entry which is preliminary data.</text>
</comment>
<keyword evidence="2" id="KW-1185">Reference proteome</keyword>
<dbReference type="EMBL" id="JAAGSC010000042">
    <property type="protein sequence ID" value="NDY96291.1"/>
    <property type="molecule type" value="Genomic_DNA"/>
</dbReference>
<proteinExistence type="predicted"/>
<protein>
    <submittedName>
        <fullName evidence="1">Sulfotransferase family protein</fullName>
    </submittedName>
</protein>
<dbReference type="Proteomes" id="UP000484885">
    <property type="component" value="Unassembled WGS sequence"/>
</dbReference>
<name>A0A845V7Y4_9GAMM</name>
<gene>
    <name evidence="1" type="ORF">G3I74_11175</name>
</gene>
<dbReference type="GO" id="GO:0016740">
    <property type="term" value="F:transferase activity"/>
    <property type="evidence" value="ECO:0007669"/>
    <property type="project" value="UniProtKB-KW"/>
</dbReference>
<accession>A0A845V7Y4</accession>
<sequence length="320" mass="37363">MAVVRRWLATFTIGNMATVTYSQPNLGFNRTLLHLIAEDGMKALLKNILLFSRLYRSPRPLIDDHHRTVISWSAKAACTRVLIWHYERLGLIDEALQYHHWPHKYRMNVLYKSRRYVEGRKKLIREGPPLWDYVKVVRDPVKRCVSSYRHALAHGYADKNMSAVLGKKIDHKYGFSYATFLEYLKGINISRCDVHHQLQAHPLDKIKFGRTWLVHIDEYDLDTELASIDSAQGVMLNRKDSVAGDFVRKDAHRYAIGKRKSDSFDVDQWLRPLRKSDTASWPKQALEKAPEAREIVGKLYGHDYRTISELKNRSERFEAD</sequence>
<dbReference type="AlphaFoldDB" id="A0A845V7Y4"/>
<organism evidence="1 2">
    <name type="scientific">Wenzhouxiangella limi</name>
    <dbReference type="NCBI Taxonomy" id="2707351"/>
    <lineage>
        <taxon>Bacteria</taxon>
        <taxon>Pseudomonadati</taxon>
        <taxon>Pseudomonadota</taxon>
        <taxon>Gammaproteobacteria</taxon>
        <taxon>Chromatiales</taxon>
        <taxon>Wenzhouxiangellaceae</taxon>
        <taxon>Wenzhouxiangella</taxon>
    </lineage>
</organism>
<evidence type="ECO:0000313" key="2">
    <source>
        <dbReference type="Proteomes" id="UP000484885"/>
    </source>
</evidence>
<dbReference type="RefSeq" id="WP_164211693.1">
    <property type="nucleotide sequence ID" value="NZ_JAAGSC010000042.1"/>
</dbReference>
<evidence type="ECO:0000313" key="1">
    <source>
        <dbReference type="EMBL" id="NDY96291.1"/>
    </source>
</evidence>
<keyword evidence="1" id="KW-0808">Transferase</keyword>
<reference evidence="1 2" key="1">
    <citation type="submission" date="2020-02" db="EMBL/GenBank/DDBJ databases">
        <authorList>
            <person name="Zhang X.-Y."/>
        </authorList>
    </citation>
    <scope>NUCLEOTIDE SEQUENCE [LARGE SCALE GENOMIC DNA]</scope>
    <source>
        <strain evidence="1 2">C33</strain>
    </source>
</reference>